<keyword evidence="2 3" id="KW-0961">Cell wall biogenesis/degradation</keyword>
<evidence type="ECO:0000256" key="5">
    <source>
        <dbReference type="SAM" id="MobiDB-lite"/>
    </source>
</evidence>
<dbReference type="GO" id="GO:0008932">
    <property type="term" value="F:lytic endotransglycosylase activity"/>
    <property type="evidence" value="ECO:0007669"/>
    <property type="project" value="UniProtKB-UniRule"/>
</dbReference>
<comment type="similarity">
    <text evidence="3 4">Belongs to the RlpA family.</text>
</comment>
<dbReference type="InterPro" id="IPR009009">
    <property type="entry name" value="RlpA-like_DPBB"/>
</dbReference>
<organism evidence="7 8">
    <name type="scientific">Rubrivirga marina</name>
    <dbReference type="NCBI Taxonomy" id="1196024"/>
    <lineage>
        <taxon>Bacteria</taxon>
        <taxon>Pseudomonadati</taxon>
        <taxon>Rhodothermota</taxon>
        <taxon>Rhodothermia</taxon>
        <taxon>Rhodothermales</taxon>
        <taxon>Rubricoccaceae</taxon>
        <taxon>Rubrivirga</taxon>
    </lineage>
</organism>
<dbReference type="NCBIfam" id="TIGR00413">
    <property type="entry name" value="rlpA"/>
    <property type="match status" value="1"/>
</dbReference>
<dbReference type="Pfam" id="PF03330">
    <property type="entry name" value="DPBB_1"/>
    <property type="match status" value="1"/>
</dbReference>
<comment type="function">
    <text evidence="3">Lytic transglycosylase with a strong preference for naked glycan strands that lack stem peptides.</text>
</comment>
<evidence type="ECO:0000256" key="3">
    <source>
        <dbReference type="HAMAP-Rule" id="MF_02071"/>
    </source>
</evidence>
<dbReference type="InterPro" id="IPR012997">
    <property type="entry name" value="RplA"/>
</dbReference>
<dbReference type="AlphaFoldDB" id="A0A271IWN8"/>
<dbReference type="InterPro" id="IPR034718">
    <property type="entry name" value="RlpA"/>
</dbReference>
<dbReference type="EC" id="4.2.2.-" evidence="3"/>
<sequence>MEEGEASYYGDEFEGRPTASGEPFAQAALTAAHRTLPIGTRVRVTNVSTQESVVVRVNDRGPFAKRRVIDLSKAAAREIGMLESGTARVQLELVRGTHV</sequence>
<evidence type="ECO:0000256" key="2">
    <source>
        <dbReference type="ARBA" id="ARBA00023316"/>
    </source>
</evidence>
<dbReference type="CDD" id="cd22268">
    <property type="entry name" value="DPBB_RlpA-like"/>
    <property type="match status" value="1"/>
</dbReference>
<name>A0A271IWN8_9BACT</name>
<reference evidence="7 8" key="1">
    <citation type="submission" date="2016-11" db="EMBL/GenBank/DDBJ databases">
        <title>Study of marine rhodopsin-containing bacteria.</title>
        <authorList>
            <person name="Yoshizawa S."/>
            <person name="Kumagai Y."/>
            <person name="Kogure K."/>
        </authorList>
    </citation>
    <scope>NUCLEOTIDE SEQUENCE [LARGE SCALE GENOMIC DNA]</scope>
    <source>
        <strain evidence="7 8">SAORIC-28</strain>
    </source>
</reference>
<dbReference type="PANTHER" id="PTHR34183">
    <property type="entry name" value="ENDOLYTIC PEPTIDOGLYCAN TRANSGLYCOSYLASE RLPA"/>
    <property type="match status" value="1"/>
</dbReference>
<keyword evidence="1 3" id="KW-0456">Lyase</keyword>
<dbReference type="InterPro" id="IPR036908">
    <property type="entry name" value="RlpA-like_sf"/>
</dbReference>
<dbReference type="Gene3D" id="2.40.40.10">
    <property type="entry name" value="RlpA-like domain"/>
    <property type="match status" value="1"/>
</dbReference>
<dbReference type="GO" id="GO:0071555">
    <property type="term" value="P:cell wall organization"/>
    <property type="evidence" value="ECO:0007669"/>
    <property type="project" value="UniProtKB-KW"/>
</dbReference>
<evidence type="ECO:0000259" key="6">
    <source>
        <dbReference type="Pfam" id="PF03330"/>
    </source>
</evidence>
<protein>
    <recommendedName>
        <fullName evidence="3">Probable endolytic peptidoglycan transglycosylase RlpA</fullName>
        <ecNumber evidence="3">4.2.2.-</ecNumber>
    </recommendedName>
</protein>
<evidence type="ECO:0000256" key="1">
    <source>
        <dbReference type="ARBA" id="ARBA00023239"/>
    </source>
</evidence>
<feature type="region of interest" description="Disordered" evidence="5">
    <location>
        <begin position="1"/>
        <end position="21"/>
    </location>
</feature>
<dbReference type="GO" id="GO:0000270">
    <property type="term" value="P:peptidoglycan metabolic process"/>
    <property type="evidence" value="ECO:0007669"/>
    <property type="project" value="UniProtKB-UniRule"/>
</dbReference>
<keyword evidence="8" id="KW-1185">Reference proteome</keyword>
<dbReference type="EMBL" id="MQWD01000001">
    <property type="protein sequence ID" value="PAP74959.1"/>
    <property type="molecule type" value="Genomic_DNA"/>
</dbReference>
<gene>
    <name evidence="3" type="primary">rlpA</name>
    <name evidence="7" type="ORF">BSZ37_00085</name>
</gene>
<proteinExistence type="inferred from homology"/>
<dbReference type="HAMAP" id="MF_02071">
    <property type="entry name" value="RlpA"/>
    <property type="match status" value="1"/>
</dbReference>
<dbReference type="Proteomes" id="UP000216339">
    <property type="component" value="Unassembled WGS sequence"/>
</dbReference>
<comment type="caution">
    <text evidence="7">The sequence shown here is derived from an EMBL/GenBank/DDBJ whole genome shotgun (WGS) entry which is preliminary data.</text>
</comment>
<dbReference type="PANTHER" id="PTHR34183:SF8">
    <property type="entry name" value="ENDOLYTIC PEPTIDOGLYCAN TRANSGLYCOSYLASE RLPA-RELATED"/>
    <property type="match status" value="1"/>
</dbReference>
<dbReference type="SUPFAM" id="SSF50685">
    <property type="entry name" value="Barwin-like endoglucanases"/>
    <property type="match status" value="1"/>
</dbReference>
<evidence type="ECO:0000313" key="8">
    <source>
        <dbReference type="Proteomes" id="UP000216339"/>
    </source>
</evidence>
<accession>A0A271IWN8</accession>
<feature type="domain" description="RlpA-like protein double-psi beta-barrel" evidence="6">
    <location>
        <begin position="2"/>
        <end position="90"/>
    </location>
</feature>
<evidence type="ECO:0000313" key="7">
    <source>
        <dbReference type="EMBL" id="PAP74959.1"/>
    </source>
</evidence>
<evidence type="ECO:0000256" key="4">
    <source>
        <dbReference type="RuleBase" id="RU003495"/>
    </source>
</evidence>